<protein>
    <submittedName>
        <fullName evidence="2">Uncharacterized protein</fullName>
    </submittedName>
</protein>
<dbReference type="OrthoDB" id="10057598at2759"/>
<evidence type="ECO:0000256" key="1">
    <source>
        <dbReference type="SAM" id="Phobius"/>
    </source>
</evidence>
<dbReference type="STRING" id="1745343.A0A2J6Q529"/>
<gene>
    <name evidence="2" type="ORF">NA56DRAFT_720357</name>
</gene>
<keyword evidence="1" id="KW-0472">Membrane</keyword>
<dbReference type="Pfam" id="PF14518">
    <property type="entry name" value="Haem_oxygenas_2"/>
    <property type="match status" value="1"/>
</dbReference>
<organism evidence="2 3">
    <name type="scientific">Hyaloscypha hepaticicola</name>
    <dbReference type="NCBI Taxonomy" id="2082293"/>
    <lineage>
        <taxon>Eukaryota</taxon>
        <taxon>Fungi</taxon>
        <taxon>Dikarya</taxon>
        <taxon>Ascomycota</taxon>
        <taxon>Pezizomycotina</taxon>
        <taxon>Leotiomycetes</taxon>
        <taxon>Helotiales</taxon>
        <taxon>Hyaloscyphaceae</taxon>
        <taxon>Hyaloscypha</taxon>
    </lineage>
</organism>
<dbReference type="SMART" id="SM01236">
    <property type="entry name" value="Haem_oxygenase_2"/>
    <property type="match status" value="1"/>
</dbReference>
<dbReference type="AlphaFoldDB" id="A0A2J6Q529"/>
<dbReference type="Proteomes" id="UP000235672">
    <property type="component" value="Unassembled WGS sequence"/>
</dbReference>
<evidence type="ECO:0000313" key="3">
    <source>
        <dbReference type="Proteomes" id="UP000235672"/>
    </source>
</evidence>
<proteinExistence type="predicted"/>
<name>A0A2J6Q529_9HELO</name>
<keyword evidence="3" id="KW-1185">Reference proteome</keyword>
<dbReference type="EMBL" id="KZ613481">
    <property type="protein sequence ID" value="PMD21341.1"/>
    <property type="molecule type" value="Genomic_DNA"/>
</dbReference>
<sequence>MDSLLLEWIPTLATITTVAIVIFFEQYRSKLRFRTFSRSNSEKATNSEKCDDANIEELKTLKQLYYQLHNLEKFPEVLPKAKNILLSLLKETSAAAQALPEHENILSIQAFSRLDLEEFLRRRNNNIGKKWEQYNSRRKEGGSRELFEDREEAIWWLKQIAPVKYVDGAWLGHIGKVTTPFELRKTMKGAWQILSEELGDGDLEKNHVHVYHKLLETVAPGFPSAEVLDFGHPRHRLDSTSVWKAAIAQLIVSLFPAQFLPEILGFNLHYEAISMDTLKAGKELKEVGIDPYYFILHISIDNASSGHSAIAIEVVCEYMDYIFRVEGEKAAQKAWEKLQAGYLLSLGLPGTTVGPSRKRPIDGSDIPLSPTEMEVIRIFKAKAEVVHGIHCSSRVKIGSRSVADWLDPVALESKKWQMGLLDALSCSKYWICRGDSSKSRFIQELRWNGRMFGAFTQNEYDTLRRWVDGLPSTSLALECFNAGENIDSDDILSGYPVFQPAYNANFLETSFSSLSATTLFPFQSLPSLAIGSSPIVECFLPLWLTHPCLLQGFVSVPFRTKSKLACTIIKILRAQGGFDIEQECVAGMCEVRRPDSLGLTEIGMTIMAQNGISRAALPSLKHVLHVWPSKFAIHMLHLSMRPLEYKGSLIGMATAFAKMHSEIAKSRLPLLSAQDQDTLQKVAVRELEGLDLCWKEIKPDEKLYPECCKGYLVARHEIEKCFQN</sequence>
<feature type="transmembrane region" description="Helical" evidence="1">
    <location>
        <begin position="6"/>
        <end position="24"/>
    </location>
</feature>
<accession>A0A2J6Q529</accession>
<keyword evidence="1" id="KW-0812">Transmembrane</keyword>
<reference evidence="2 3" key="1">
    <citation type="submission" date="2016-05" db="EMBL/GenBank/DDBJ databases">
        <title>A degradative enzymes factory behind the ericoid mycorrhizal symbiosis.</title>
        <authorList>
            <consortium name="DOE Joint Genome Institute"/>
            <person name="Martino E."/>
            <person name="Morin E."/>
            <person name="Grelet G."/>
            <person name="Kuo A."/>
            <person name="Kohler A."/>
            <person name="Daghino S."/>
            <person name="Barry K."/>
            <person name="Choi C."/>
            <person name="Cichocki N."/>
            <person name="Clum A."/>
            <person name="Copeland A."/>
            <person name="Hainaut M."/>
            <person name="Haridas S."/>
            <person name="Labutti K."/>
            <person name="Lindquist E."/>
            <person name="Lipzen A."/>
            <person name="Khouja H.-R."/>
            <person name="Murat C."/>
            <person name="Ohm R."/>
            <person name="Olson A."/>
            <person name="Spatafora J."/>
            <person name="Veneault-Fourrey C."/>
            <person name="Henrissat B."/>
            <person name="Grigoriev I."/>
            <person name="Martin F."/>
            <person name="Perotto S."/>
        </authorList>
    </citation>
    <scope>NUCLEOTIDE SEQUENCE [LARGE SCALE GENOMIC DNA]</scope>
    <source>
        <strain evidence="2 3">UAMH 7357</strain>
    </source>
</reference>
<keyword evidence="1" id="KW-1133">Transmembrane helix</keyword>
<evidence type="ECO:0000313" key="2">
    <source>
        <dbReference type="EMBL" id="PMD21341.1"/>
    </source>
</evidence>